<dbReference type="RefSeq" id="WP_284102036.1">
    <property type="nucleotide sequence ID" value="NZ_JARRAF010000023.1"/>
</dbReference>
<evidence type="ECO:0000256" key="1">
    <source>
        <dbReference type="SAM" id="SignalP"/>
    </source>
</evidence>
<gene>
    <name evidence="3" type="ORF">PZA18_16845</name>
</gene>
<feature type="signal peptide" evidence="1">
    <location>
        <begin position="1"/>
        <end position="18"/>
    </location>
</feature>
<protein>
    <submittedName>
        <fullName evidence="3">DUF2314 domain-containing protein</fullName>
    </submittedName>
</protein>
<sequence>MKSLLIAVLLGVAPLAVASDVSTKDRTVMIDNSDSEMNAAIAKAQATLDDFLKIYDAQPKDARGYKLKVKVVDGSESEHLWVTPFKRAGKEFTGTIANQPDLVSNVEAGQNYRFSRKDISDWGYEKDGKQFGSYTVCVMFKHMPKEQVEAYKKRYGFQCD</sequence>
<dbReference type="Pfam" id="PF10077">
    <property type="entry name" value="DUF2314"/>
    <property type="match status" value="1"/>
</dbReference>
<dbReference type="Proteomes" id="UP001172778">
    <property type="component" value="Unassembled WGS sequence"/>
</dbReference>
<accession>A0ABT7E106</accession>
<keyword evidence="4" id="KW-1185">Reference proteome</keyword>
<comment type="caution">
    <text evidence="3">The sequence shown here is derived from an EMBL/GenBank/DDBJ whole genome shotgun (WGS) entry which is preliminary data.</text>
</comment>
<evidence type="ECO:0000313" key="3">
    <source>
        <dbReference type="EMBL" id="MDK2125724.1"/>
    </source>
</evidence>
<dbReference type="EMBL" id="JARRAF010000023">
    <property type="protein sequence ID" value="MDK2125724.1"/>
    <property type="molecule type" value="Genomic_DNA"/>
</dbReference>
<proteinExistence type="predicted"/>
<dbReference type="InterPro" id="IPR018756">
    <property type="entry name" value="DUF2314"/>
</dbReference>
<feature type="domain" description="DUF2314" evidence="2">
    <location>
        <begin position="34"/>
        <end position="157"/>
    </location>
</feature>
<evidence type="ECO:0000259" key="2">
    <source>
        <dbReference type="Pfam" id="PF10077"/>
    </source>
</evidence>
<feature type="chain" id="PRO_5045369334" evidence="1">
    <location>
        <begin position="19"/>
        <end position="160"/>
    </location>
</feature>
<name>A0ABT7E106_9NEIS</name>
<organism evidence="3 4">
    <name type="scientific">Parachitinimonas caeni</name>
    <dbReference type="NCBI Taxonomy" id="3031301"/>
    <lineage>
        <taxon>Bacteria</taxon>
        <taxon>Pseudomonadati</taxon>
        <taxon>Pseudomonadota</taxon>
        <taxon>Betaproteobacteria</taxon>
        <taxon>Neisseriales</taxon>
        <taxon>Chitinibacteraceae</taxon>
        <taxon>Parachitinimonas</taxon>
    </lineage>
</organism>
<keyword evidence="1" id="KW-0732">Signal</keyword>
<evidence type="ECO:0000313" key="4">
    <source>
        <dbReference type="Proteomes" id="UP001172778"/>
    </source>
</evidence>
<reference evidence="3" key="1">
    <citation type="submission" date="2023-03" db="EMBL/GenBank/DDBJ databases">
        <title>Chitinimonas shenzhenensis gen. nov., sp. nov., a novel member of family Burkholderiaceae isolated from activated sludge collected in Shen Zhen, China.</title>
        <authorList>
            <person name="Wang X."/>
        </authorList>
    </citation>
    <scope>NUCLEOTIDE SEQUENCE</scope>
    <source>
        <strain evidence="3">DQS-5</strain>
    </source>
</reference>